<evidence type="ECO:0000313" key="1">
    <source>
        <dbReference type="EMBL" id="CAI5706427.1"/>
    </source>
</evidence>
<sequence length="83" mass="9045">MIIGPFSIHGYHVDATNAVSAGEAAYEHAGAMVALNEAKQLDLITEKTQMSFKFDVNGDAVLDSKKASLSITKETRHIAQRRQ</sequence>
<comment type="caution">
    <text evidence="1">The sequence shown here is derived from an EMBL/GenBank/DDBJ whole genome shotgun (WGS) entry which is preliminary data.</text>
</comment>
<accession>A0AAV0ST36</accession>
<evidence type="ECO:0000313" key="2">
    <source>
        <dbReference type="Proteomes" id="UP001159659"/>
    </source>
</evidence>
<reference evidence="1" key="1">
    <citation type="submission" date="2022-12" db="EMBL/GenBank/DDBJ databases">
        <authorList>
            <person name="Webb A."/>
        </authorList>
    </citation>
    <scope>NUCLEOTIDE SEQUENCE</scope>
    <source>
        <strain evidence="1">Pf2</strain>
    </source>
</reference>
<dbReference type="EMBL" id="CANTFK010000094">
    <property type="protein sequence ID" value="CAI5706427.1"/>
    <property type="molecule type" value="Genomic_DNA"/>
</dbReference>
<dbReference type="Proteomes" id="UP001159659">
    <property type="component" value="Unassembled WGS sequence"/>
</dbReference>
<proteinExistence type="predicted"/>
<protein>
    <submittedName>
        <fullName evidence="1">Uncharacterized protein</fullName>
    </submittedName>
</protein>
<dbReference type="AlphaFoldDB" id="A0AAV0ST36"/>
<name>A0AAV0ST36_9STRA</name>
<organism evidence="1 2">
    <name type="scientific">Peronospora farinosa</name>
    <dbReference type="NCBI Taxonomy" id="134698"/>
    <lineage>
        <taxon>Eukaryota</taxon>
        <taxon>Sar</taxon>
        <taxon>Stramenopiles</taxon>
        <taxon>Oomycota</taxon>
        <taxon>Peronosporomycetes</taxon>
        <taxon>Peronosporales</taxon>
        <taxon>Peronosporaceae</taxon>
        <taxon>Peronospora</taxon>
    </lineage>
</organism>
<gene>
    <name evidence="1" type="ORF">PFR002_LOCUS1033</name>
</gene>